<dbReference type="Gene3D" id="3.40.630.10">
    <property type="entry name" value="Zn peptidases"/>
    <property type="match status" value="1"/>
</dbReference>
<dbReference type="EMBL" id="JAQQXP010000003">
    <property type="protein sequence ID" value="MDC8832613.1"/>
    <property type="molecule type" value="Genomic_DNA"/>
</dbReference>
<evidence type="ECO:0000259" key="7">
    <source>
        <dbReference type="Pfam" id="PF07687"/>
    </source>
</evidence>
<dbReference type="InterPro" id="IPR036264">
    <property type="entry name" value="Bact_exopeptidase_dim_dom"/>
</dbReference>
<keyword evidence="5" id="KW-0170">Cobalt</keyword>
<dbReference type="Pfam" id="PF07687">
    <property type="entry name" value="M20_dimer"/>
    <property type="match status" value="1"/>
</dbReference>
<feature type="chain" id="PRO_5045958008" evidence="6">
    <location>
        <begin position="21"/>
        <end position="437"/>
    </location>
</feature>
<name>A0ABT5L9C2_9ALTE</name>
<keyword evidence="4" id="KW-0862">Zinc</keyword>
<dbReference type="RefSeq" id="WP_273642454.1">
    <property type="nucleotide sequence ID" value="NZ_JAQQXP010000003.1"/>
</dbReference>
<reference evidence="8 9" key="1">
    <citation type="submission" date="2022-10" db="EMBL/GenBank/DDBJ databases">
        <title>Alteromonas sp. chi3 Genome sequencing.</title>
        <authorList>
            <person name="Park S."/>
        </authorList>
    </citation>
    <scope>NUCLEOTIDE SEQUENCE [LARGE SCALE GENOMIC DNA]</scope>
    <source>
        <strain evidence="9">chi3</strain>
    </source>
</reference>
<keyword evidence="3" id="KW-0378">Hydrolase</keyword>
<feature type="signal peptide" evidence="6">
    <location>
        <begin position="1"/>
        <end position="20"/>
    </location>
</feature>
<evidence type="ECO:0000256" key="1">
    <source>
        <dbReference type="ARBA" id="ARBA00001947"/>
    </source>
</evidence>
<keyword evidence="9" id="KW-1185">Reference proteome</keyword>
<evidence type="ECO:0000256" key="2">
    <source>
        <dbReference type="ARBA" id="ARBA00022723"/>
    </source>
</evidence>
<proteinExistence type="predicted"/>
<dbReference type="InterPro" id="IPR002933">
    <property type="entry name" value="Peptidase_M20"/>
</dbReference>
<dbReference type="InterPro" id="IPR050072">
    <property type="entry name" value="Peptidase_M20A"/>
</dbReference>
<dbReference type="Gene3D" id="3.30.70.360">
    <property type="match status" value="1"/>
</dbReference>
<protein>
    <submittedName>
        <fullName evidence="8">M20/M25/M40 family metallo-hydrolase</fullName>
    </submittedName>
</protein>
<evidence type="ECO:0000313" key="9">
    <source>
        <dbReference type="Proteomes" id="UP001218788"/>
    </source>
</evidence>
<dbReference type="PROSITE" id="PS00758">
    <property type="entry name" value="ARGE_DAPE_CPG2_1"/>
    <property type="match status" value="1"/>
</dbReference>
<evidence type="ECO:0000256" key="6">
    <source>
        <dbReference type="SAM" id="SignalP"/>
    </source>
</evidence>
<accession>A0ABT5L9C2</accession>
<comment type="caution">
    <text evidence="8">The sequence shown here is derived from an EMBL/GenBank/DDBJ whole genome shotgun (WGS) entry which is preliminary data.</text>
</comment>
<dbReference type="InterPro" id="IPR001261">
    <property type="entry name" value="ArgE/DapE_CS"/>
</dbReference>
<dbReference type="Proteomes" id="UP001218788">
    <property type="component" value="Unassembled WGS sequence"/>
</dbReference>
<keyword evidence="2" id="KW-0479">Metal-binding</keyword>
<organism evidence="8 9">
    <name type="scientific">Alteromonas gilva</name>
    <dbReference type="NCBI Taxonomy" id="2987522"/>
    <lineage>
        <taxon>Bacteria</taxon>
        <taxon>Pseudomonadati</taxon>
        <taxon>Pseudomonadota</taxon>
        <taxon>Gammaproteobacteria</taxon>
        <taxon>Alteromonadales</taxon>
        <taxon>Alteromonadaceae</taxon>
        <taxon>Alteromonas/Salinimonas group</taxon>
        <taxon>Alteromonas</taxon>
    </lineage>
</organism>
<dbReference type="InterPro" id="IPR011650">
    <property type="entry name" value="Peptidase_M20_dimer"/>
</dbReference>
<dbReference type="PANTHER" id="PTHR43808">
    <property type="entry name" value="ACETYLORNITHINE DEACETYLASE"/>
    <property type="match status" value="1"/>
</dbReference>
<keyword evidence="6" id="KW-0732">Signal</keyword>
<evidence type="ECO:0000313" key="8">
    <source>
        <dbReference type="EMBL" id="MDC8832613.1"/>
    </source>
</evidence>
<comment type="cofactor">
    <cofactor evidence="1">
        <name>Zn(2+)</name>
        <dbReference type="ChEBI" id="CHEBI:29105"/>
    </cofactor>
</comment>
<dbReference type="PANTHER" id="PTHR43808:SF32">
    <property type="entry name" value="ARGE_DAPE-RELATED DEACYLASE"/>
    <property type="match status" value="1"/>
</dbReference>
<dbReference type="Pfam" id="PF01546">
    <property type="entry name" value="Peptidase_M20"/>
    <property type="match status" value="1"/>
</dbReference>
<evidence type="ECO:0000256" key="4">
    <source>
        <dbReference type="ARBA" id="ARBA00022833"/>
    </source>
</evidence>
<evidence type="ECO:0000256" key="3">
    <source>
        <dbReference type="ARBA" id="ARBA00022801"/>
    </source>
</evidence>
<feature type="domain" description="Peptidase M20 dimerisation" evidence="7">
    <location>
        <begin position="211"/>
        <end position="330"/>
    </location>
</feature>
<sequence length="437" mass="46268">MTKRIMMLILCSIGIFEAAAALTVDEQKMVAVIDANQPQAMSMLEKSVNINSGTMNFAGVKKVASLLTPEFESLGFDVWFEDGSAFNRAGHLVAKIEGGTGPKLLLIGHLDTVFEPDSPFQSFTRVDEKHIKGPGVADMKGGNQIMLEALKALHAVGKLSSMNILVVLTGDEELSGRPLALSKKALVDGAKWADVALGFENGDGNPQTANISRRGSVDWTLTVTGTPAHSSQVFKPQVGAGAIYEAARILTQFYEELRSERLLTFNPGRIMGGTQVTHDKGTNSGTTFGKNNVVAEHAIVTGDIRALSLEQLTRVKHKMRAIVEQNLPQTKATLEVGEGYPPLAPKAGNKELLSLYSAVSADLGQGEVTAVNPLNAGAADVSFTSEYVDMALDGLGMSGSAGHTVNETAVVSALASQAKRAAILMSRLHEQAGTGKP</sequence>
<dbReference type="SUPFAM" id="SSF53187">
    <property type="entry name" value="Zn-dependent exopeptidases"/>
    <property type="match status" value="1"/>
</dbReference>
<dbReference type="SUPFAM" id="SSF55031">
    <property type="entry name" value="Bacterial exopeptidase dimerisation domain"/>
    <property type="match status" value="1"/>
</dbReference>
<gene>
    <name evidence="8" type="ORF">OIK42_17810</name>
</gene>
<evidence type="ECO:0000256" key="5">
    <source>
        <dbReference type="ARBA" id="ARBA00023285"/>
    </source>
</evidence>